<keyword evidence="2" id="KW-1185">Reference proteome</keyword>
<name>A0ABR2KII5_9EUKA</name>
<organism evidence="1 2">
    <name type="scientific">Tritrichomonas musculus</name>
    <dbReference type="NCBI Taxonomy" id="1915356"/>
    <lineage>
        <taxon>Eukaryota</taxon>
        <taxon>Metamonada</taxon>
        <taxon>Parabasalia</taxon>
        <taxon>Tritrichomonadida</taxon>
        <taxon>Tritrichomonadidae</taxon>
        <taxon>Tritrichomonas</taxon>
    </lineage>
</organism>
<proteinExistence type="predicted"/>
<protein>
    <recommendedName>
        <fullName evidence="3">MSP domain-containing protein</fullName>
    </recommendedName>
</protein>
<comment type="caution">
    <text evidence="1">The sequence shown here is derived from an EMBL/GenBank/DDBJ whole genome shotgun (WGS) entry which is preliminary data.</text>
</comment>
<evidence type="ECO:0000313" key="1">
    <source>
        <dbReference type="EMBL" id="KAK8890667.1"/>
    </source>
</evidence>
<accession>A0ABR2KII5</accession>
<evidence type="ECO:0000313" key="2">
    <source>
        <dbReference type="Proteomes" id="UP001470230"/>
    </source>
</evidence>
<dbReference type="Proteomes" id="UP001470230">
    <property type="component" value="Unassembled WGS sequence"/>
</dbReference>
<evidence type="ECO:0008006" key="3">
    <source>
        <dbReference type="Google" id="ProtNLM"/>
    </source>
</evidence>
<gene>
    <name evidence="1" type="ORF">M9Y10_035451</name>
</gene>
<sequence>MSDSVQTFSLNIHLVSFHLPEDVYNNSDDLRVGITTLPEHNKSNFILPASKISYANHVFTVNVQVPTREVKDLPPNATRKIIVSFRKKTVFSNPMIASAIIHESDFPKISEKTDLSTGIISGEMRKIEIYEPINQQIKELKECKDKGLIPNMEKTDHSTVVRKTIGYMEVQLTLCPPMEEEDENKKNFFSRKRSSSNLDYTPSNNQLNNCNSSLKRSGSLKIKSVFCKNNNADESYHHFD</sequence>
<reference evidence="1 2" key="1">
    <citation type="submission" date="2024-04" db="EMBL/GenBank/DDBJ databases">
        <title>Tritrichomonas musculus Genome.</title>
        <authorList>
            <person name="Alves-Ferreira E."/>
            <person name="Grigg M."/>
            <person name="Lorenzi H."/>
            <person name="Galac M."/>
        </authorList>
    </citation>
    <scope>NUCLEOTIDE SEQUENCE [LARGE SCALE GENOMIC DNA]</scope>
    <source>
        <strain evidence="1 2">EAF2021</strain>
    </source>
</reference>
<dbReference type="EMBL" id="JAPFFF010000005">
    <property type="protein sequence ID" value="KAK8890667.1"/>
    <property type="molecule type" value="Genomic_DNA"/>
</dbReference>